<proteinExistence type="predicted"/>
<evidence type="ECO:0000313" key="2">
    <source>
        <dbReference type="Proteomes" id="UP000006906"/>
    </source>
</evidence>
<dbReference type="AlphaFoldDB" id="A0A2K3CN54"/>
<sequence length="91" mass="9323">MELAAGARAWIRLRPTVLAPFPAAGVKPAGGDALCAWPTSQGPLCSRPFPRLVSSPQVVTRRVPGLRPRPTVLAPFPAAGVKPAGMDGGAS</sequence>
<dbReference type="Gramene" id="PNW69714">
    <property type="protein sequence ID" value="PNW69714"/>
    <property type="gene ID" value="CHLRE_23g754647v5"/>
</dbReference>
<dbReference type="InParanoid" id="A0A2K3CN54"/>
<dbReference type="EMBL" id="KZ454950">
    <property type="protein sequence ID" value="PNW69714.1"/>
    <property type="molecule type" value="Genomic_DNA"/>
</dbReference>
<organism evidence="1 2">
    <name type="scientific">Chlamydomonas reinhardtii</name>
    <name type="common">Chlamydomonas smithii</name>
    <dbReference type="NCBI Taxonomy" id="3055"/>
    <lineage>
        <taxon>Eukaryota</taxon>
        <taxon>Viridiplantae</taxon>
        <taxon>Chlorophyta</taxon>
        <taxon>core chlorophytes</taxon>
        <taxon>Chlorophyceae</taxon>
        <taxon>CS clade</taxon>
        <taxon>Chlamydomonadales</taxon>
        <taxon>Chlamydomonadaceae</taxon>
        <taxon>Chlamydomonas</taxon>
    </lineage>
</organism>
<dbReference type="GeneID" id="5719773"/>
<dbReference type="Proteomes" id="UP000006906">
    <property type="component" value="Unassembled WGS sequence"/>
</dbReference>
<name>A0A2K3CN54_CHLRE</name>
<dbReference type="RefSeq" id="XP_042914139.1">
    <property type="nucleotide sequence ID" value="XM_043072931.1"/>
</dbReference>
<protein>
    <submittedName>
        <fullName evidence="1">Uncharacterized protein</fullName>
    </submittedName>
</protein>
<gene>
    <name evidence="1" type="ORF">CHLRE_23g754647v5</name>
</gene>
<accession>A0A2K3CN54</accession>
<dbReference type="KEGG" id="cre:CHLRE_23g754647v5"/>
<keyword evidence="2" id="KW-1185">Reference proteome</keyword>
<reference evidence="1 2" key="1">
    <citation type="journal article" date="2007" name="Science">
        <title>The Chlamydomonas genome reveals the evolution of key animal and plant functions.</title>
        <authorList>
            <person name="Merchant S.S."/>
            <person name="Prochnik S.E."/>
            <person name="Vallon O."/>
            <person name="Harris E.H."/>
            <person name="Karpowicz S.J."/>
            <person name="Witman G.B."/>
            <person name="Terry A."/>
            <person name="Salamov A."/>
            <person name="Fritz-Laylin L.K."/>
            <person name="Marechal-Drouard L."/>
            <person name="Marshall W.F."/>
            <person name="Qu L.H."/>
            <person name="Nelson D.R."/>
            <person name="Sanderfoot A.A."/>
            <person name="Spalding M.H."/>
            <person name="Kapitonov V.V."/>
            <person name="Ren Q."/>
            <person name="Ferris P."/>
            <person name="Lindquist E."/>
            <person name="Shapiro H."/>
            <person name="Lucas S.M."/>
            <person name="Grimwood J."/>
            <person name="Schmutz J."/>
            <person name="Cardol P."/>
            <person name="Cerutti H."/>
            <person name="Chanfreau G."/>
            <person name="Chen C.L."/>
            <person name="Cognat V."/>
            <person name="Croft M.T."/>
            <person name="Dent R."/>
            <person name="Dutcher S."/>
            <person name="Fernandez E."/>
            <person name="Fukuzawa H."/>
            <person name="Gonzalez-Ballester D."/>
            <person name="Gonzalez-Halphen D."/>
            <person name="Hallmann A."/>
            <person name="Hanikenne M."/>
            <person name="Hippler M."/>
            <person name="Inwood W."/>
            <person name="Jabbari K."/>
            <person name="Kalanon M."/>
            <person name="Kuras R."/>
            <person name="Lefebvre P.A."/>
            <person name="Lemaire S.D."/>
            <person name="Lobanov A.V."/>
            <person name="Lohr M."/>
            <person name="Manuell A."/>
            <person name="Meier I."/>
            <person name="Mets L."/>
            <person name="Mittag M."/>
            <person name="Mittelmeier T."/>
            <person name="Moroney J.V."/>
            <person name="Moseley J."/>
            <person name="Napoli C."/>
            <person name="Nedelcu A.M."/>
            <person name="Niyogi K."/>
            <person name="Novoselov S.V."/>
            <person name="Paulsen I.T."/>
            <person name="Pazour G."/>
            <person name="Purton S."/>
            <person name="Ral J.P."/>
            <person name="Riano-Pachon D.M."/>
            <person name="Riekhof W."/>
            <person name="Rymarquis L."/>
            <person name="Schroda M."/>
            <person name="Stern D."/>
            <person name="Umen J."/>
            <person name="Willows R."/>
            <person name="Wilson N."/>
            <person name="Zimmer S.L."/>
            <person name="Allmer J."/>
            <person name="Balk J."/>
            <person name="Bisova K."/>
            <person name="Chen C.J."/>
            <person name="Elias M."/>
            <person name="Gendler K."/>
            <person name="Hauser C."/>
            <person name="Lamb M.R."/>
            <person name="Ledford H."/>
            <person name="Long J.C."/>
            <person name="Minagawa J."/>
            <person name="Page M.D."/>
            <person name="Pan J."/>
            <person name="Pootakham W."/>
            <person name="Roje S."/>
            <person name="Rose A."/>
            <person name="Stahlberg E."/>
            <person name="Terauchi A.M."/>
            <person name="Yang P."/>
            <person name="Ball S."/>
            <person name="Bowler C."/>
            <person name="Dieckmann C.L."/>
            <person name="Gladyshev V.N."/>
            <person name="Green P."/>
            <person name="Jorgensen R."/>
            <person name="Mayfield S."/>
            <person name="Mueller-Roeber B."/>
            <person name="Rajamani S."/>
            <person name="Sayre R.T."/>
            <person name="Brokstein P."/>
            <person name="Dubchak I."/>
            <person name="Goodstein D."/>
            <person name="Hornick L."/>
            <person name="Huang Y.W."/>
            <person name="Jhaveri J."/>
            <person name="Luo Y."/>
            <person name="Martinez D."/>
            <person name="Ngau W.C."/>
            <person name="Otillar B."/>
            <person name="Poliakov A."/>
            <person name="Porter A."/>
            <person name="Szajkowski L."/>
            <person name="Werner G."/>
            <person name="Zhou K."/>
            <person name="Grigoriev I.V."/>
            <person name="Rokhsar D.S."/>
            <person name="Grossman A.R."/>
        </authorList>
    </citation>
    <scope>NUCLEOTIDE SEQUENCE [LARGE SCALE GENOMIC DNA]</scope>
    <source>
        <strain evidence="2">CC-503</strain>
    </source>
</reference>
<evidence type="ECO:0000313" key="1">
    <source>
        <dbReference type="EMBL" id="PNW69714.1"/>
    </source>
</evidence>